<name>A0ABQ8FK64_9FUNG</name>
<sequence>MPVLSNDTVAMLLQSGFKDKSCKVHRDSLTLAALALEFFILDLVDQTAERHGMLTVDGLAKIMPQILLDF</sequence>
<keyword evidence="6" id="KW-1185">Reference proteome</keyword>
<comment type="caution">
    <text evidence="5">The sequence shown here is derived from an EMBL/GenBank/DDBJ whole genome shotgun (WGS) entry which is preliminary data.</text>
</comment>
<evidence type="ECO:0000256" key="4">
    <source>
        <dbReference type="ARBA" id="ARBA00023204"/>
    </source>
</evidence>
<keyword evidence="3" id="KW-0238">DNA-binding</keyword>
<keyword evidence="2" id="KW-0227">DNA damage</keyword>
<evidence type="ECO:0000313" key="6">
    <source>
        <dbReference type="Proteomes" id="UP001648503"/>
    </source>
</evidence>
<dbReference type="InterPro" id="IPR018552">
    <property type="entry name" value="CENP-X"/>
</dbReference>
<comment type="similarity">
    <text evidence="1">Belongs to the CENP-X/MHF2 family.</text>
</comment>
<dbReference type="Pfam" id="PF09415">
    <property type="entry name" value="CENP-X"/>
    <property type="match status" value="1"/>
</dbReference>
<accession>A0ABQ8FK64</accession>
<reference evidence="5 6" key="1">
    <citation type="submission" date="2021-02" db="EMBL/GenBank/DDBJ databases">
        <title>Variation within the Batrachochytrium salamandrivorans European outbreak.</title>
        <authorList>
            <person name="Kelly M."/>
            <person name="Pasmans F."/>
            <person name="Shea T.P."/>
            <person name="Munoz J.F."/>
            <person name="Carranza S."/>
            <person name="Cuomo C.A."/>
            <person name="Martel A."/>
        </authorList>
    </citation>
    <scope>NUCLEOTIDE SEQUENCE [LARGE SCALE GENOMIC DNA]</scope>
    <source>
        <strain evidence="5 6">AMFP18/2</strain>
    </source>
</reference>
<dbReference type="Proteomes" id="UP001648503">
    <property type="component" value="Unassembled WGS sequence"/>
</dbReference>
<evidence type="ECO:0000256" key="2">
    <source>
        <dbReference type="ARBA" id="ARBA00022763"/>
    </source>
</evidence>
<dbReference type="EMBL" id="JAFCIX010000062">
    <property type="protein sequence ID" value="KAH6599667.1"/>
    <property type="molecule type" value="Genomic_DNA"/>
</dbReference>
<evidence type="ECO:0008006" key="7">
    <source>
        <dbReference type="Google" id="ProtNLM"/>
    </source>
</evidence>
<keyword evidence="4" id="KW-0234">DNA repair</keyword>
<evidence type="ECO:0000256" key="3">
    <source>
        <dbReference type="ARBA" id="ARBA00023125"/>
    </source>
</evidence>
<protein>
    <recommendedName>
        <fullName evidence="7">Centromere protein X</fullName>
    </recommendedName>
</protein>
<organism evidence="5 6">
    <name type="scientific">Batrachochytrium salamandrivorans</name>
    <dbReference type="NCBI Taxonomy" id="1357716"/>
    <lineage>
        <taxon>Eukaryota</taxon>
        <taxon>Fungi</taxon>
        <taxon>Fungi incertae sedis</taxon>
        <taxon>Chytridiomycota</taxon>
        <taxon>Chytridiomycota incertae sedis</taxon>
        <taxon>Chytridiomycetes</taxon>
        <taxon>Rhizophydiales</taxon>
        <taxon>Rhizophydiales incertae sedis</taxon>
        <taxon>Batrachochytrium</taxon>
    </lineage>
</organism>
<proteinExistence type="inferred from homology"/>
<evidence type="ECO:0000313" key="5">
    <source>
        <dbReference type="EMBL" id="KAH6599667.1"/>
    </source>
</evidence>
<evidence type="ECO:0000256" key="1">
    <source>
        <dbReference type="ARBA" id="ARBA00009359"/>
    </source>
</evidence>
<gene>
    <name evidence="5" type="ORF">BASA50_002864</name>
</gene>